<dbReference type="Gene3D" id="3.40.50.2300">
    <property type="match status" value="2"/>
</dbReference>
<evidence type="ECO:0000256" key="6">
    <source>
        <dbReference type="SAM" id="Phobius"/>
    </source>
</evidence>
<feature type="transmembrane region" description="Helical" evidence="6">
    <location>
        <begin position="361"/>
        <end position="381"/>
    </location>
</feature>
<dbReference type="Pfam" id="PF07696">
    <property type="entry name" value="7TMR-DISMED2"/>
    <property type="match status" value="1"/>
</dbReference>
<dbReference type="Gene3D" id="2.60.40.2380">
    <property type="match status" value="1"/>
</dbReference>
<feature type="modified residue" description="4-aspartylphosphate" evidence="5">
    <location>
        <position position="854"/>
    </location>
</feature>
<dbReference type="SMART" id="SM00387">
    <property type="entry name" value="HATPase_c"/>
    <property type="match status" value="1"/>
</dbReference>
<evidence type="ECO:0000256" key="3">
    <source>
        <dbReference type="ARBA" id="ARBA00022553"/>
    </source>
</evidence>
<evidence type="ECO:0000256" key="5">
    <source>
        <dbReference type="PROSITE-ProRule" id="PRU00169"/>
    </source>
</evidence>
<comment type="catalytic activity">
    <reaction evidence="1">
        <text>ATP + protein L-histidine = ADP + protein N-phospho-L-histidine.</text>
        <dbReference type="EC" id="2.7.13.3"/>
    </reaction>
</comment>
<dbReference type="SUPFAM" id="SSF47384">
    <property type="entry name" value="Homodimeric domain of signal transducing histidine kinase"/>
    <property type="match status" value="1"/>
</dbReference>
<dbReference type="InterPro" id="IPR003661">
    <property type="entry name" value="HisK_dim/P_dom"/>
</dbReference>
<evidence type="ECO:0000256" key="4">
    <source>
        <dbReference type="ARBA" id="ARBA00023012"/>
    </source>
</evidence>
<feature type="transmembrane region" description="Helical" evidence="6">
    <location>
        <begin position="284"/>
        <end position="301"/>
    </location>
</feature>
<feature type="transmembrane region" description="Helical" evidence="6">
    <location>
        <begin position="189"/>
        <end position="208"/>
    </location>
</feature>
<dbReference type="Pfam" id="PF00512">
    <property type="entry name" value="HisKA"/>
    <property type="match status" value="1"/>
</dbReference>
<dbReference type="PROSITE" id="PS50110">
    <property type="entry name" value="RESPONSE_REGULATORY"/>
    <property type="match status" value="2"/>
</dbReference>
<dbReference type="Gene3D" id="1.10.287.130">
    <property type="match status" value="1"/>
</dbReference>
<sequence>MPRLRTATAFLFGLLLIAWASLGLSGPAMANASTSFSDAPGAPSQPARETWELFIDATAELDLEQVIARSSQFRPLKLQALTHPPTKSAVWLHASVPPLNQPHWLWLFAPYLQHVDFYLLEDGHLQQEIRTGEHRSGTGQIYDNHPYYFSLPDDSRPRDIYLRITSQHTLMAWFNILDGPMVRDQGHPLLLFGALFGALAILLVYCLIRGLSTRTAAYGCLVALQASLLLGLAAHLGLLHLLPGTGWQTQVNAFTKLVGSLSLLSLALTAFAPRRSPWRTVLKVELVIGLALAVLMCFETRPWHSSLLHGLLLVVSLSVCSLGASHWHRGHQPARLVFFAMLLFSGTLMFFIPALLGYMQLPFGVLIVAIYGVAALSNLMLYHALVEQQRLVEQTAATAHTRTAVTDAELRTKADFLAKVSHEIRTPMNGVLGMSELLLGTQLSTRQRDYVQTLHSAGNELLILINEILDITRLETGSIELEDVQFDLHALLDDCLTIFRNQAEQQRVELISFVQPRVPQVISGDPTRLRQVLVSLLHNAFKQTDTGEVLLVAALDDDGPTPRLRIAVQDSGRPYSPEEQDSLLTTPLLSHDLLSTHKVDGHFGLLIARQLVQLMQGQYGIQGGTEQGNTLWLSLPLDEEHLEQPNANLEAPLQNIRLLVVDDNETCRKVLVQQCSAWGMNVSAVATGTEALALLRTRAHLQDDFDVVLLDQDMPGMTGMQLAARIKEDPFLNRDILLIMLTGLSNAPSKIIARNAGIKRVLTKPVAGYTLKTTIAEELIRRNGGNRARGFTQASDALPLPADFRILVAEDNSISTKVIRGMLGKLNLQPDTASNGAEALQAIKEGHYDLVLMDCEMPVLDGFSATEQLREWERREQRPRTPVVALTAHILNEHKERARQAGMDGHMAKPVELSQLRETIEHWVLERNLHRSALS</sequence>
<keyword evidence="3 5" id="KW-0597">Phosphoprotein</keyword>
<proteinExistence type="predicted"/>
<comment type="caution">
    <text evidence="10">The sequence shown here is derived from an EMBL/GenBank/DDBJ whole genome shotgun (WGS) entry which is preliminary data.</text>
</comment>
<keyword evidence="4" id="KW-0902">Two-component regulatory system</keyword>
<feature type="transmembrane region" description="Helical" evidence="6">
    <location>
        <begin position="307"/>
        <end position="324"/>
    </location>
</feature>
<feature type="signal peptide" evidence="7">
    <location>
        <begin position="1"/>
        <end position="30"/>
    </location>
</feature>
<dbReference type="InterPro" id="IPR011006">
    <property type="entry name" value="CheY-like_superfamily"/>
</dbReference>
<feature type="transmembrane region" description="Helical" evidence="6">
    <location>
        <begin position="220"/>
        <end position="241"/>
    </location>
</feature>
<protein>
    <recommendedName>
        <fullName evidence="2">histidine kinase</fullName>
        <ecNumber evidence="2">2.7.13.3</ecNumber>
    </recommendedName>
</protein>
<dbReference type="Gene3D" id="3.30.565.10">
    <property type="entry name" value="Histidine kinase-like ATPase, C-terminal domain"/>
    <property type="match status" value="1"/>
</dbReference>
<dbReference type="Pfam" id="PF07695">
    <property type="entry name" value="7TMR-DISM_7TM"/>
    <property type="match status" value="1"/>
</dbReference>
<dbReference type="SMART" id="SM00388">
    <property type="entry name" value="HisKA"/>
    <property type="match status" value="1"/>
</dbReference>
<dbReference type="EC" id="2.7.13.3" evidence="2"/>
<dbReference type="InterPro" id="IPR036097">
    <property type="entry name" value="HisK_dim/P_sf"/>
</dbReference>
<gene>
    <name evidence="10" type="ORF">H9642_02165</name>
</gene>
<evidence type="ECO:0000256" key="7">
    <source>
        <dbReference type="SAM" id="SignalP"/>
    </source>
</evidence>
<evidence type="ECO:0000259" key="9">
    <source>
        <dbReference type="PROSITE" id="PS50110"/>
    </source>
</evidence>
<evidence type="ECO:0000259" key="8">
    <source>
        <dbReference type="PROSITE" id="PS50109"/>
    </source>
</evidence>
<dbReference type="SMART" id="SM00448">
    <property type="entry name" value="REC"/>
    <property type="match status" value="2"/>
</dbReference>
<evidence type="ECO:0000256" key="1">
    <source>
        <dbReference type="ARBA" id="ARBA00000085"/>
    </source>
</evidence>
<keyword evidence="11" id="KW-1185">Reference proteome</keyword>
<dbReference type="InterPro" id="IPR011623">
    <property type="entry name" value="7TMR_DISM_rcpt_extracell_dom1"/>
</dbReference>
<dbReference type="InterPro" id="IPR003594">
    <property type="entry name" value="HATPase_dom"/>
</dbReference>
<name>A0ABR8TL47_9PSED</name>
<feature type="domain" description="Response regulatory" evidence="9">
    <location>
        <begin position="657"/>
        <end position="779"/>
    </location>
</feature>
<dbReference type="SUPFAM" id="SSF52172">
    <property type="entry name" value="CheY-like"/>
    <property type="match status" value="2"/>
</dbReference>
<dbReference type="PANTHER" id="PTHR45339">
    <property type="entry name" value="HYBRID SIGNAL TRANSDUCTION HISTIDINE KINASE J"/>
    <property type="match status" value="1"/>
</dbReference>
<dbReference type="Pfam" id="PF00072">
    <property type="entry name" value="Response_reg"/>
    <property type="match status" value="2"/>
</dbReference>
<dbReference type="EMBL" id="JACSQG010000001">
    <property type="protein sequence ID" value="MBD7975989.1"/>
    <property type="molecule type" value="Genomic_DNA"/>
</dbReference>
<dbReference type="InterPro" id="IPR036890">
    <property type="entry name" value="HATPase_C_sf"/>
</dbReference>
<dbReference type="PROSITE" id="PS50109">
    <property type="entry name" value="HIS_KIN"/>
    <property type="match status" value="1"/>
</dbReference>
<dbReference type="Pfam" id="PF02518">
    <property type="entry name" value="HATPase_c"/>
    <property type="match status" value="1"/>
</dbReference>
<keyword evidence="6" id="KW-0472">Membrane</keyword>
<accession>A0ABR8TL47</accession>
<evidence type="ECO:0000313" key="11">
    <source>
        <dbReference type="Proteomes" id="UP000611945"/>
    </source>
</evidence>
<evidence type="ECO:0000313" key="10">
    <source>
        <dbReference type="EMBL" id="MBD7975989.1"/>
    </source>
</evidence>
<dbReference type="RefSeq" id="WP_251834768.1">
    <property type="nucleotide sequence ID" value="NZ_JACSQG010000001.1"/>
</dbReference>
<keyword evidence="6" id="KW-1133">Transmembrane helix</keyword>
<evidence type="ECO:0000256" key="2">
    <source>
        <dbReference type="ARBA" id="ARBA00012438"/>
    </source>
</evidence>
<feature type="modified residue" description="4-aspartylphosphate" evidence="5">
    <location>
        <position position="711"/>
    </location>
</feature>
<dbReference type="InterPro" id="IPR005467">
    <property type="entry name" value="His_kinase_dom"/>
</dbReference>
<feature type="domain" description="Histidine kinase" evidence="8">
    <location>
        <begin position="419"/>
        <end position="639"/>
    </location>
</feature>
<feature type="chain" id="PRO_5047209939" description="histidine kinase" evidence="7">
    <location>
        <begin position="31"/>
        <end position="935"/>
    </location>
</feature>
<dbReference type="CDD" id="cd17546">
    <property type="entry name" value="REC_hyHK_CKI1_RcsC-like"/>
    <property type="match status" value="2"/>
</dbReference>
<keyword evidence="6" id="KW-0812">Transmembrane</keyword>
<feature type="transmembrane region" description="Helical" evidence="6">
    <location>
        <begin position="336"/>
        <end position="355"/>
    </location>
</feature>
<dbReference type="Proteomes" id="UP000611945">
    <property type="component" value="Unassembled WGS sequence"/>
</dbReference>
<dbReference type="SUPFAM" id="SSF55874">
    <property type="entry name" value="ATPase domain of HSP90 chaperone/DNA topoisomerase II/histidine kinase"/>
    <property type="match status" value="1"/>
</dbReference>
<feature type="domain" description="Response regulatory" evidence="9">
    <location>
        <begin position="805"/>
        <end position="924"/>
    </location>
</feature>
<dbReference type="CDD" id="cd00082">
    <property type="entry name" value="HisKA"/>
    <property type="match status" value="1"/>
</dbReference>
<reference evidence="10 11" key="1">
    <citation type="submission" date="2020-08" db="EMBL/GenBank/DDBJ databases">
        <title>A Genomic Blueprint of the Chicken Gut Microbiome.</title>
        <authorList>
            <person name="Gilroy R."/>
            <person name="Ravi A."/>
            <person name="Getino M."/>
            <person name="Pursley I."/>
            <person name="Horton D.L."/>
            <person name="Alikhan N.-F."/>
            <person name="Baker D."/>
            <person name="Gharbi K."/>
            <person name="Hall N."/>
            <person name="Watson M."/>
            <person name="Adriaenssens E.M."/>
            <person name="Foster-Nyarko E."/>
            <person name="Jarju S."/>
            <person name="Secka A."/>
            <person name="Antonio M."/>
            <person name="Oren A."/>
            <person name="Chaudhuri R."/>
            <person name="La Ragione R.M."/>
            <person name="Hildebrand F."/>
            <person name="Pallen M.J."/>
        </authorList>
    </citation>
    <scope>NUCLEOTIDE SEQUENCE [LARGE SCALE GENOMIC DNA]</scope>
    <source>
        <strain evidence="10 11">Sa2CUA2</strain>
    </source>
</reference>
<keyword evidence="7" id="KW-0732">Signal</keyword>
<dbReference type="InterPro" id="IPR011622">
    <property type="entry name" value="7TMR_DISM_rcpt_extracell_dom2"/>
</dbReference>
<dbReference type="InterPro" id="IPR001789">
    <property type="entry name" value="Sig_transdc_resp-reg_receiver"/>
</dbReference>
<organism evidence="10 11">
    <name type="scientific">Serpens gallinarum</name>
    <dbReference type="NCBI Taxonomy" id="2763075"/>
    <lineage>
        <taxon>Bacteria</taxon>
        <taxon>Pseudomonadati</taxon>
        <taxon>Pseudomonadota</taxon>
        <taxon>Gammaproteobacteria</taxon>
        <taxon>Pseudomonadales</taxon>
        <taxon>Pseudomonadaceae</taxon>
        <taxon>Pseudomonas</taxon>
    </lineage>
</organism>
<dbReference type="PANTHER" id="PTHR45339:SF1">
    <property type="entry name" value="HYBRID SIGNAL TRANSDUCTION HISTIDINE KINASE J"/>
    <property type="match status" value="1"/>
</dbReference>